<dbReference type="InterPro" id="IPR002661">
    <property type="entry name" value="Ribosome_recyc_fac"/>
</dbReference>
<dbReference type="GO" id="GO:0006415">
    <property type="term" value="P:translational termination"/>
    <property type="evidence" value="ECO:0007669"/>
    <property type="project" value="UniProtKB-UniRule"/>
</dbReference>
<dbReference type="FunFam" id="3.30.1360.40:FF:000001">
    <property type="entry name" value="Ribosome-recycling factor"/>
    <property type="match status" value="1"/>
</dbReference>
<feature type="coiled-coil region" evidence="4">
    <location>
        <begin position="138"/>
        <end position="172"/>
    </location>
</feature>
<evidence type="ECO:0000256" key="4">
    <source>
        <dbReference type="SAM" id="Coils"/>
    </source>
</evidence>
<dbReference type="SUPFAM" id="SSF55194">
    <property type="entry name" value="Ribosome recycling factor, RRF"/>
    <property type="match status" value="1"/>
</dbReference>
<dbReference type="Pfam" id="PF01765">
    <property type="entry name" value="RRF"/>
    <property type="match status" value="1"/>
</dbReference>
<dbReference type="PANTHER" id="PTHR20982">
    <property type="entry name" value="RIBOSOME RECYCLING FACTOR"/>
    <property type="match status" value="1"/>
</dbReference>
<dbReference type="NCBIfam" id="TIGR00496">
    <property type="entry name" value="frr"/>
    <property type="match status" value="1"/>
</dbReference>
<keyword evidence="2 3" id="KW-0648">Protein biosynthesis</keyword>
<dbReference type="EMBL" id="JYNZ01000003">
    <property type="protein sequence ID" value="KXK26655.1"/>
    <property type="molecule type" value="Genomic_DNA"/>
</dbReference>
<organism evidence="6 7">
    <name type="scientific">candidate division WS6 bacterium OLB20</name>
    <dbReference type="NCBI Taxonomy" id="1617426"/>
    <lineage>
        <taxon>Bacteria</taxon>
        <taxon>Candidatus Dojkabacteria</taxon>
    </lineage>
</organism>
<proteinExistence type="inferred from homology"/>
<dbReference type="AlphaFoldDB" id="A0A136LYD3"/>
<evidence type="ECO:0000313" key="7">
    <source>
        <dbReference type="Proteomes" id="UP000070457"/>
    </source>
</evidence>
<evidence type="ECO:0000259" key="5">
    <source>
        <dbReference type="Pfam" id="PF01765"/>
    </source>
</evidence>
<dbReference type="InterPro" id="IPR023584">
    <property type="entry name" value="Ribosome_recyc_fac_dom"/>
</dbReference>
<accession>A0A136LYD3</accession>
<feature type="domain" description="Ribosome recycling factor" evidence="5">
    <location>
        <begin position="19"/>
        <end position="182"/>
    </location>
</feature>
<comment type="function">
    <text evidence="3">Responsible for the release of ribosomes from messenger RNA at the termination of protein biosynthesis. May increase the efficiency of translation by recycling ribosomes from one round of translation to another.</text>
</comment>
<sequence length="184" mass="20867">MSVTLDQAPKKFDEVASFLEKDLASMRAGRAQPQLLDSVRVDVYGQQMPVNQIGNITVVDATLMTVKPWDKNAIEPLMKALKESDMGIQPILDGDTIKLPIPSLTEERRKEYVKLMKAKAEEAHIAVRQVRKDVKDYLDEQKSKNLITEDDLERMEKELQKLVDDANERIATIAGDKEKELMTV</sequence>
<gene>
    <name evidence="3 6" type="primary">frr</name>
    <name evidence="6" type="ORF">TR69_WS6001000662</name>
</gene>
<comment type="similarity">
    <text evidence="1 3">Belongs to the RRF family.</text>
</comment>
<evidence type="ECO:0000313" key="6">
    <source>
        <dbReference type="EMBL" id="KXK26655.1"/>
    </source>
</evidence>
<evidence type="ECO:0000256" key="1">
    <source>
        <dbReference type="ARBA" id="ARBA00005912"/>
    </source>
</evidence>
<evidence type="ECO:0000256" key="3">
    <source>
        <dbReference type="HAMAP-Rule" id="MF_00040"/>
    </source>
</evidence>
<dbReference type="STRING" id="1617426.TR69_WS6001000662"/>
<dbReference type="Gene3D" id="3.30.1360.40">
    <property type="match status" value="1"/>
</dbReference>
<reference evidence="6 7" key="1">
    <citation type="submission" date="2015-02" db="EMBL/GenBank/DDBJ databases">
        <title>Improved understanding of the partial-nitritation anammox process through 23 genomes representing the majority of the microbial community.</title>
        <authorList>
            <person name="Speth D.R."/>
            <person name="In T Zandt M."/>
            <person name="Guerrero Cruz S."/>
            <person name="Jetten M.S."/>
            <person name="Dutilh B.E."/>
        </authorList>
    </citation>
    <scope>NUCLEOTIDE SEQUENCE [LARGE SCALE GENOMIC DNA]</scope>
    <source>
        <strain evidence="6">OLB20</strain>
    </source>
</reference>
<dbReference type="InterPro" id="IPR036191">
    <property type="entry name" value="RRF_sf"/>
</dbReference>
<protein>
    <recommendedName>
        <fullName evidence="3">Ribosome-recycling factor</fullName>
        <shortName evidence="3">RRF</shortName>
    </recommendedName>
    <alternativeName>
        <fullName evidence="3">Ribosome-releasing factor</fullName>
    </alternativeName>
</protein>
<dbReference type="Gene3D" id="1.10.132.20">
    <property type="entry name" value="Ribosome-recycling factor"/>
    <property type="match status" value="1"/>
</dbReference>
<dbReference type="HAMAP" id="MF_00040">
    <property type="entry name" value="RRF"/>
    <property type="match status" value="1"/>
</dbReference>
<comment type="caution">
    <text evidence="6">The sequence shown here is derived from an EMBL/GenBank/DDBJ whole genome shotgun (WGS) entry which is preliminary data.</text>
</comment>
<dbReference type="PANTHER" id="PTHR20982:SF3">
    <property type="entry name" value="MITOCHONDRIAL RIBOSOME RECYCLING FACTOR PSEUDO 1"/>
    <property type="match status" value="1"/>
</dbReference>
<keyword evidence="3" id="KW-0963">Cytoplasm</keyword>
<evidence type="ECO:0000256" key="2">
    <source>
        <dbReference type="ARBA" id="ARBA00022917"/>
    </source>
</evidence>
<dbReference type="GO" id="GO:0005737">
    <property type="term" value="C:cytoplasm"/>
    <property type="evidence" value="ECO:0007669"/>
    <property type="project" value="UniProtKB-SubCell"/>
</dbReference>
<dbReference type="PATRIC" id="fig|1617426.3.peg.659"/>
<dbReference type="GO" id="GO:0043023">
    <property type="term" value="F:ribosomal large subunit binding"/>
    <property type="evidence" value="ECO:0007669"/>
    <property type="project" value="TreeGrafter"/>
</dbReference>
<comment type="subcellular location">
    <subcellularLocation>
        <location evidence="3">Cytoplasm</location>
    </subcellularLocation>
</comment>
<name>A0A136LYD3_9BACT</name>
<dbReference type="Proteomes" id="UP000070457">
    <property type="component" value="Unassembled WGS sequence"/>
</dbReference>
<dbReference type="CDD" id="cd00520">
    <property type="entry name" value="RRF"/>
    <property type="match status" value="1"/>
</dbReference>
<keyword evidence="4" id="KW-0175">Coiled coil</keyword>